<dbReference type="Proteomes" id="UP000218775">
    <property type="component" value="Unassembled WGS sequence"/>
</dbReference>
<comment type="caution">
    <text evidence="1">The sequence shown here is derived from an EMBL/GenBank/DDBJ whole genome shotgun (WGS) entry which is preliminary data.</text>
</comment>
<evidence type="ECO:0000313" key="2">
    <source>
        <dbReference type="Proteomes" id="UP000218775"/>
    </source>
</evidence>
<accession>A0A2A4X057</accession>
<name>A0A2A4X057_UNCAE</name>
<proteinExistence type="predicted"/>
<sequence>MSVTNWQSLNWLPTTNMSMDFDILSGAWHVPDDNFTSELFERVWDVAQSAIVYFGSKLPSLSLPMSAAQPDVEPLTYVYDGEMEYVFNKVNSYLTGNDQLTQLWNDLTQTVPLELQPSEIKSLKWMSQYFQDKTESFWNGGIIQGFFDVLNWHQTENEQRQALSLETLRVSLSFHPEDTTFLEKTYQKVGQWSNVLEKNSKRLDWVETRITDLTRELSAQQNTTILRFSQEKNMGPFWEQLTHKVPFELHPAEIKELLGLTKDLLYLSENEKFWDSGVIKDVFDLLKKHQGECSIRQKVLFNALESLKFAYPEDTSFVEVLNKRALEWSLQLEGNSKDLDRIGQRMVGTEDMIKQSASRVKMEVPAFKRE</sequence>
<reference evidence="2" key="1">
    <citation type="submission" date="2017-08" db="EMBL/GenBank/DDBJ databases">
        <title>A dynamic microbial community with high functional redundancy inhabits the cold, oxic subseafloor aquifer.</title>
        <authorList>
            <person name="Tully B.J."/>
            <person name="Wheat C.G."/>
            <person name="Glazer B.T."/>
            <person name="Huber J.A."/>
        </authorList>
    </citation>
    <scope>NUCLEOTIDE SEQUENCE [LARGE SCALE GENOMIC DNA]</scope>
</reference>
<dbReference type="AlphaFoldDB" id="A0A2A4X057"/>
<gene>
    <name evidence="1" type="ORF">COB21_05650</name>
</gene>
<evidence type="ECO:0000313" key="1">
    <source>
        <dbReference type="EMBL" id="PCI75455.1"/>
    </source>
</evidence>
<protein>
    <submittedName>
        <fullName evidence="1">Uncharacterized protein</fullName>
    </submittedName>
</protein>
<organism evidence="1 2">
    <name type="scientific">Aerophobetes bacterium</name>
    <dbReference type="NCBI Taxonomy" id="2030807"/>
    <lineage>
        <taxon>Bacteria</taxon>
        <taxon>Candidatus Aerophobota</taxon>
    </lineage>
</organism>
<dbReference type="EMBL" id="NVUK01000047">
    <property type="protein sequence ID" value="PCI75455.1"/>
    <property type="molecule type" value="Genomic_DNA"/>
</dbReference>